<evidence type="ECO:0000313" key="4">
    <source>
        <dbReference type="Proteomes" id="UP000315783"/>
    </source>
</evidence>
<organism evidence="3 4">
    <name type="scientific">Cordyceps javanica</name>
    <dbReference type="NCBI Taxonomy" id="43265"/>
    <lineage>
        <taxon>Eukaryota</taxon>
        <taxon>Fungi</taxon>
        <taxon>Dikarya</taxon>
        <taxon>Ascomycota</taxon>
        <taxon>Pezizomycotina</taxon>
        <taxon>Sordariomycetes</taxon>
        <taxon>Hypocreomycetidae</taxon>
        <taxon>Hypocreales</taxon>
        <taxon>Cordycipitaceae</taxon>
        <taxon>Cordyceps</taxon>
    </lineage>
</organism>
<dbReference type="PANTHER" id="PTHR21310:SF15">
    <property type="entry name" value="AMINOGLYCOSIDE PHOSPHOTRANSFERASE DOMAIN-CONTAINING PROTEIN"/>
    <property type="match status" value="1"/>
</dbReference>
<protein>
    <submittedName>
        <fullName evidence="3">Protein kinase-like protein</fullName>
    </submittedName>
</protein>
<gene>
    <name evidence="3" type="ORF">IF1G_06345</name>
</gene>
<dbReference type="InterPro" id="IPR051678">
    <property type="entry name" value="AGP_Transferase"/>
</dbReference>
<accession>A0A545V0V4</accession>
<proteinExistence type="predicted"/>
<dbReference type="Proteomes" id="UP000315783">
    <property type="component" value="Unassembled WGS sequence"/>
</dbReference>
<sequence>MSSSKTATSPRRVLMKSNTLPLALRIRIWAGRYVYLGRNEYGMGNVKRLPFTKIVKLNTTLNEVEAMEYVRKHTSIPVPKVYKVYERPDGTVHILMEFIPSDGADYMAMSPAQIKSYGEQLADYLQQLRSLKPPEAGFIGSVNRKPLVDYRTGQVPFGPFPSVDNFHAYLRLGGPLEGWLYDPVVKTVHGRSGEYCVKFTHADLNPRNIQYRNGRITGIIDWECAGWYPEYWEYTKMWYDERPPYKTFFDAIEGTAAIEKYPEELEAECDIRRRISSWRLESFYDDPKNIAAFYRSIGLEQGQVGESVATNGSRGSATGMGAQTTGNDPAGNTC</sequence>
<name>A0A545V0V4_9HYPO</name>
<dbReference type="Pfam" id="PF01636">
    <property type="entry name" value="APH"/>
    <property type="match status" value="1"/>
</dbReference>
<dbReference type="PANTHER" id="PTHR21310">
    <property type="entry name" value="AMINOGLYCOSIDE PHOSPHOTRANSFERASE-RELATED-RELATED"/>
    <property type="match status" value="1"/>
</dbReference>
<dbReference type="CDD" id="cd05120">
    <property type="entry name" value="APH_ChoK_like"/>
    <property type="match status" value="1"/>
</dbReference>
<dbReference type="InterPro" id="IPR011009">
    <property type="entry name" value="Kinase-like_dom_sf"/>
</dbReference>
<evidence type="ECO:0000313" key="3">
    <source>
        <dbReference type="EMBL" id="TQV95358.1"/>
    </source>
</evidence>
<feature type="compositionally biased region" description="Polar residues" evidence="1">
    <location>
        <begin position="308"/>
        <end position="334"/>
    </location>
</feature>
<dbReference type="EMBL" id="SPUK01000008">
    <property type="protein sequence ID" value="TQV95358.1"/>
    <property type="molecule type" value="Genomic_DNA"/>
</dbReference>
<keyword evidence="3" id="KW-0418">Kinase</keyword>
<feature type="domain" description="Aminoglycoside phosphotransferase" evidence="2">
    <location>
        <begin position="58"/>
        <end position="252"/>
    </location>
</feature>
<dbReference type="Gene3D" id="3.90.1200.10">
    <property type="match status" value="1"/>
</dbReference>
<keyword evidence="4" id="KW-1185">Reference proteome</keyword>
<dbReference type="OrthoDB" id="4870412at2759"/>
<dbReference type="SUPFAM" id="SSF56112">
    <property type="entry name" value="Protein kinase-like (PK-like)"/>
    <property type="match status" value="1"/>
</dbReference>
<dbReference type="STRING" id="43265.A0A545V0V4"/>
<feature type="region of interest" description="Disordered" evidence="1">
    <location>
        <begin position="305"/>
        <end position="334"/>
    </location>
</feature>
<comment type="caution">
    <text evidence="3">The sequence shown here is derived from an EMBL/GenBank/DDBJ whole genome shotgun (WGS) entry which is preliminary data.</text>
</comment>
<dbReference type="InterPro" id="IPR002575">
    <property type="entry name" value="Aminoglycoside_PTrfase"/>
</dbReference>
<evidence type="ECO:0000256" key="1">
    <source>
        <dbReference type="SAM" id="MobiDB-lite"/>
    </source>
</evidence>
<dbReference type="GO" id="GO:0016301">
    <property type="term" value="F:kinase activity"/>
    <property type="evidence" value="ECO:0007669"/>
    <property type="project" value="UniProtKB-KW"/>
</dbReference>
<evidence type="ECO:0000259" key="2">
    <source>
        <dbReference type="Pfam" id="PF01636"/>
    </source>
</evidence>
<reference evidence="3 4" key="1">
    <citation type="journal article" date="2019" name="Appl. Microbiol. Biotechnol.">
        <title>Genome sequence of Isaria javanica and comparative genome analysis insights into family S53 peptidase evolution in fungal entomopathogens.</title>
        <authorList>
            <person name="Lin R."/>
            <person name="Zhang X."/>
            <person name="Xin B."/>
            <person name="Zou M."/>
            <person name="Gao Y."/>
            <person name="Qin F."/>
            <person name="Hu Q."/>
            <person name="Xie B."/>
            <person name="Cheng X."/>
        </authorList>
    </citation>
    <scope>NUCLEOTIDE SEQUENCE [LARGE SCALE GENOMIC DNA]</scope>
    <source>
        <strain evidence="3 4">IJ1G</strain>
    </source>
</reference>
<dbReference type="AlphaFoldDB" id="A0A545V0V4"/>
<keyword evidence="3" id="KW-0808">Transferase</keyword>